<dbReference type="GO" id="GO:0005975">
    <property type="term" value="P:carbohydrate metabolic process"/>
    <property type="evidence" value="ECO:0007669"/>
    <property type="project" value="InterPro"/>
</dbReference>
<reference evidence="2" key="1">
    <citation type="submission" date="2021-02" db="EMBL/GenBank/DDBJ databases">
        <authorList>
            <person name="Nowell W R."/>
        </authorList>
    </citation>
    <scope>NUCLEOTIDE SEQUENCE</scope>
</reference>
<sequence>MGDAALTVNEALYNFDLIKFYLNFLNLIVDIQLRDGSIADTVPVTFGGYPADPNWGTALPTITWQLYRH</sequence>
<protein>
    <recommendedName>
        <fullName evidence="1">Alpha-L-rhamnosidase six-hairpin glycosidase domain-containing protein</fullName>
    </recommendedName>
</protein>
<dbReference type="PANTHER" id="PTHR33307">
    <property type="entry name" value="ALPHA-RHAMNOSIDASE (EUROFUNG)"/>
    <property type="match status" value="1"/>
</dbReference>
<dbReference type="InterPro" id="IPR035396">
    <property type="entry name" value="Bac_rhamnosid6H"/>
</dbReference>
<evidence type="ECO:0000259" key="1">
    <source>
        <dbReference type="Pfam" id="PF17389"/>
    </source>
</evidence>
<dbReference type="PANTHER" id="PTHR33307:SF6">
    <property type="entry name" value="ALPHA-RHAMNOSIDASE (EUROFUNG)-RELATED"/>
    <property type="match status" value="1"/>
</dbReference>
<name>A0A8S3CR33_9BILA</name>
<evidence type="ECO:0000313" key="2">
    <source>
        <dbReference type="EMBL" id="CAF4939947.1"/>
    </source>
</evidence>
<gene>
    <name evidence="2" type="ORF">SMN809_LOCUS53594</name>
</gene>
<dbReference type="Proteomes" id="UP000676336">
    <property type="component" value="Unassembled WGS sequence"/>
</dbReference>
<accession>A0A8S3CR33</accession>
<evidence type="ECO:0000313" key="3">
    <source>
        <dbReference type="Proteomes" id="UP000676336"/>
    </source>
</evidence>
<comment type="caution">
    <text evidence="2">The sequence shown here is derived from an EMBL/GenBank/DDBJ whole genome shotgun (WGS) entry which is preliminary data.</text>
</comment>
<dbReference type="AlphaFoldDB" id="A0A8S3CR33"/>
<proteinExistence type="predicted"/>
<dbReference type="InterPro" id="IPR012341">
    <property type="entry name" value="6hp_glycosidase-like_sf"/>
</dbReference>
<dbReference type="Gene3D" id="1.50.10.10">
    <property type="match status" value="1"/>
</dbReference>
<dbReference type="InterPro" id="IPR016007">
    <property type="entry name" value="Alpha_rhamnosid"/>
</dbReference>
<dbReference type="EMBL" id="CAJOBI010184832">
    <property type="protein sequence ID" value="CAF4939947.1"/>
    <property type="molecule type" value="Genomic_DNA"/>
</dbReference>
<organism evidence="2 3">
    <name type="scientific">Rotaria magnacalcarata</name>
    <dbReference type="NCBI Taxonomy" id="392030"/>
    <lineage>
        <taxon>Eukaryota</taxon>
        <taxon>Metazoa</taxon>
        <taxon>Spiralia</taxon>
        <taxon>Gnathifera</taxon>
        <taxon>Rotifera</taxon>
        <taxon>Eurotatoria</taxon>
        <taxon>Bdelloidea</taxon>
        <taxon>Philodinida</taxon>
        <taxon>Philodinidae</taxon>
        <taxon>Rotaria</taxon>
    </lineage>
</organism>
<feature type="domain" description="Alpha-L-rhamnosidase six-hairpin glycosidase" evidence="1">
    <location>
        <begin position="2"/>
        <end position="69"/>
    </location>
</feature>
<dbReference type="Pfam" id="PF17389">
    <property type="entry name" value="Bac_rhamnosid6H"/>
    <property type="match status" value="1"/>
</dbReference>
<feature type="non-terminal residue" evidence="2">
    <location>
        <position position="69"/>
    </location>
</feature>